<dbReference type="EMBL" id="MT145089">
    <property type="protein sequence ID" value="QJI03447.1"/>
    <property type="molecule type" value="Genomic_DNA"/>
</dbReference>
<dbReference type="AlphaFoldDB" id="A0A6M3XZS6"/>
<name>A0A6M3XZS6_9ZZZZ</name>
<protein>
    <submittedName>
        <fullName evidence="3">Uncharacterized protein</fullName>
    </submittedName>
</protein>
<dbReference type="EMBL" id="MT142458">
    <property type="protein sequence ID" value="QJA81404.1"/>
    <property type="molecule type" value="Genomic_DNA"/>
</dbReference>
<sequence>MNLDRGYHREYFDDLCGLGRIVDKLTEIDRLKDGVFIKRVTVTLDRDTMEREVLYEIGEL</sequence>
<dbReference type="EMBL" id="MT141246">
    <property type="protein sequence ID" value="QJA56939.1"/>
    <property type="molecule type" value="Genomic_DNA"/>
</dbReference>
<evidence type="ECO:0000313" key="1">
    <source>
        <dbReference type="EMBL" id="QJA56939.1"/>
    </source>
</evidence>
<accession>A0A6M3XZS6</accession>
<proteinExistence type="predicted"/>
<reference evidence="3" key="1">
    <citation type="submission" date="2020-03" db="EMBL/GenBank/DDBJ databases">
        <title>The deep terrestrial virosphere.</title>
        <authorList>
            <person name="Holmfeldt K."/>
            <person name="Nilsson E."/>
            <person name="Simone D."/>
            <person name="Lopez-Fernandez M."/>
            <person name="Wu X."/>
            <person name="de Brujin I."/>
            <person name="Lundin D."/>
            <person name="Andersson A."/>
            <person name="Bertilsson S."/>
            <person name="Dopson M."/>
        </authorList>
    </citation>
    <scope>NUCLEOTIDE SEQUENCE</scope>
    <source>
        <strain evidence="2">MM415A00538</strain>
        <strain evidence="1">MM415B01762</strain>
        <strain evidence="3">TM448B04544</strain>
    </source>
</reference>
<evidence type="ECO:0000313" key="2">
    <source>
        <dbReference type="EMBL" id="QJA81404.1"/>
    </source>
</evidence>
<gene>
    <name evidence="2" type="ORF">MM415A00538_0002</name>
    <name evidence="1" type="ORF">MM415B01762_0001</name>
    <name evidence="3" type="ORF">TM448B04544_0002</name>
</gene>
<evidence type="ECO:0000313" key="3">
    <source>
        <dbReference type="EMBL" id="QJI03447.1"/>
    </source>
</evidence>
<organism evidence="3">
    <name type="scientific">viral metagenome</name>
    <dbReference type="NCBI Taxonomy" id="1070528"/>
    <lineage>
        <taxon>unclassified sequences</taxon>
        <taxon>metagenomes</taxon>
        <taxon>organismal metagenomes</taxon>
    </lineage>
</organism>